<evidence type="ECO:0000313" key="2">
    <source>
        <dbReference type="Proteomes" id="UP001304671"/>
    </source>
</evidence>
<dbReference type="RefSeq" id="WP_323250225.1">
    <property type="nucleotide sequence ID" value="NZ_JAYFUL010000021.1"/>
</dbReference>
<reference evidence="1 2" key="1">
    <citation type="submission" date="2023-12" db="EMBL/GenBank/DDBJ databases">
        <title>Novel species of the genus Arcicella isolated from rivers.</title>
        <authorList>
            <person name="Lu H."/>
        </authorList>
    </citation>
    <scope>NUCLEOTIDE SEQUENCE [LARGE SCALE GENOMIC DNA]</scope>
    <source>
        <strain evidence="1 2">LMG 21963</strain>
    </source>
</reference>
<keyword evidence="2" id="KW-1185">Reference proteome</keyword>
<evidence type="ECO:0000313" key="1">
    <source>
        <dbReference type="EMBL" id="MEA5258842.1"/>
    </source>
</evidence>
<accession>A0ABU5QP48</accession>
<evidence type="ECO:0008006" key="3">
    <source>
        <dbReference type="Google" id="ProtNLM"/>
    </source>
</evidence>
<dbReference type="Proteomes" id="UP001304671">
    <property type="component" value="Unassembled WGS sequence"/>
</dbReference>
<dbReference type="EMBL" id="JAYFUL010000021">
    <property type="protein sequence ID" value="MEA5258842.1"/>
    <property type="molecule type" value="Genomic_DNA"/>
</dbReference>
<name>A0ABU5QP48_9BACT</name>
<organism evidence="1 2">
    <name type="scientific">Arcicella aquatica</name>
    <dbReference type="NCBI Taxonomy" id="217141"/>
    <lineage>
        <taxon>Bacteria</taxon>
        <taxon>Pseudomonadati</taxon>
        <taxon>Bacteroidota</taxon>
        <taxon>Cytophagia</taxon>
        <taxon>Cytophagales</taxon>
        <taxon>Flectobacillaceae</taxon>
        <taxon>Arcicella</taxon>
    </lineage>
</organism>
<gene>
    <name evidence="1" type="ORF">VB264_13680</name>
</gene>
<proteinExistence type="predicted"/>
<sequence>MKNKVILFLAIAILGIGSYLFFQKKNPYLNTLKRFVPDNTLLLLETNELSGYPESIVFAEIPLLSRVENQFSLLKKMGLSTEEVKDLLKGKMLYFALLPEVKADLNYITYLPLTQNDAVLVNKISKLQENISGSRIIYHTTRGYRIAEVIDSTTKSVLSFIIQNDILIFSSSSILIEESILPSENTWIKEISNVLSINNDVATTATHLNKNAISKFINKISTHKDKGASQFTQLFSDYFSGFESDKSIISAIGNSPNDIFFEGQTPKKIETLSMIPNTSSFLLHIPIDNQTNFEENLKKYFGNHKELNTLRNTVKAAFKVNYSDIYQNLESEIVFTGFDEGDEKFNGKALILRNNKLLDILKNTSVEVSKEKNANVVTVEYGGYPIKSLGIREFPSMLFGEYFAGFEECYFTEYKSNVILTNSLSAMQSYLLTLSKGDVWSNSSKNQALIKKCKPANLTLITETNKALLGFNKSLVNAWASKFAENESVLNRIQVCIFEVNQQKTSLRFFKNLSLSQPSKKYSNKWLKLSSIKIDSAAKPFYIINPSTKKQEVFVQDDDNKIHYLKGGKTVWSYQLGGKLVGEIKNVKILPTAQQQLLLACPTKIYILTKNEGGFEVHPITNNTGTRISDFILFDKETDRKFNTTLFTANAASFKIDKSSLSLKLHYKPVSGLQYILPISTVILRGVEYAILLDKKGKLTLQDADGNIANGFPLALNRTFNGPAILEGSGEKISIKALSENGELFSVSLSGKIMEKKQLLRPSIEIKFFLCADQRNADWVIMKTDGKDVVVLDKTEREIFTIKEETYGVKRLKYYNLGIGGKYFALTNSYTNYRFFDENGSYVGGMPLVSTSYPVLTYSESYQKLIIDITTPTAFENWSVKLR</sequence>
<protein>
    <recommendedName>
        <fullName evidence="3">Outer membrane protein assembly factor BamB</fullName>
    </recommendedName>
</protein>
<comment type="caution">
    <text evidence="1">The sequence shown here is derived from an EMBL/GenBank/DDBJ whole genome shotgun (WGS) entry which is preliminary data.</text>
</comment>